<sequence>MGEHDAGPALPPIGPAGGRWPDVGRIGVLRGGGIGDLMFVMPALVALRAAYPEAELVLLGTGAHRALLAGRPGPVDRCLPLPRAHGVHEPTPGQPDDGVDQGAFLASVAALRLDLGAQLHGGGRWSNPFLLRTGARHTVGTATPDAEPLERTIPYRYYQHEVLRHLEVVGLAGAPPVVVDPALPVTDGDRDRAASALSGLPEPLLVVHPGATDPRRRWPPPLFAEVVERVVRDGAGAVVLGSSNEEALVRGTARLARERLPAGLREQVREFPGTLDLSGMVGVLASARVVLANDSGPRHVAQAVGTATVGVFQACNVINAAALGRARHPVHFSWFTRCPRCGVLAAGPEGARCAHEFSMVGDVPVVEVLADVRELLGGPTGSDRGGSRDRQGSRGTGCQRHSSPGASWTSGVGAHRSGFPAGENA</sequence>
<keyword evidence="2" id="KW-0808">Transferase</keyword>
<dbReference type="Proteomes" id="UP000791080">
    <property type="component" value="Unassembled WGS sequence"/>
</dbReference>
<dbReference type="Pfam" id="PF01075">
    <property type="entry name" value="Glyco_transf_9"/>
    <property type="match status" value="1"/>
</dbReference>
<feature type="compositionally biased region" description="Polar residues" evidence="3">
    <location>
        <begin position="399"/>
        <end position="410"/>
    </location>
</feature>
<dbReference type="PANTHER" id="PTHR30160">
    <property type="entry name" value="TETRAACYLDISACCHARIDE 4'-KINASE-RELATED"/>
    <property type="match status" value="1"/>
</dbReference>
<dbReference type="Gene3D" id="3.40.50.2000">
    <property type="entry name" value="Glycogen Phosphorylase B"/>
    <property type="match status" value="2"/>
</dbReference>
<comment type="caution">
    <text evidence="4">The sequence shown here is derived from an EMBL/GenBank/DDBJ whole genome shotgun (WGS) entry which is preliminary data.</text>
</comment>
<organism evidence="4 5">
    <name type="scientific">Actinoalloteichus caeruleus DSM 43889</name>
    <dbReference type="NCBI Taxonomy" id="1120930"/>
    <lineage>
        <taxon>Bacteria</taxon>
        <taxon>Bacillati</taxon>
        <taxon>Actinomycetota</taxon>
        <taxon>Actinomycetes</taxon>
        <taxon>Pseudonocardiales</taxon>
        <taxon>Pseudonocardiaceae</taxon>
        <taxon>Actinoalloteichus</taxon>
        <taxon>Actinoalloteichus cyanogriseus</taxon>
    </lineage>
</organism>
<proteinExistence type="predicted"/>
<evidence type="ECO:0000313" key="5">
    <source>
        <dbReference type="Proteomes" id="UP000791080"/>
    </source>
</evidence>
<dbReference type="SUPFAM" id="SSF53756">
    <property type="entry name" value="UDP-Glycosyltransferase/glycogen phosphorylase"/>
    <property type="match status" value="1"/>
</dbReference>
<keyword evidence="1" id="KW-0328">Glycosyltransferase</keyword>
<accession>A0ABT1JCF2</accession>
<name>A0ABT1JCF2_ACTCY</name>
<gene>
    <name evidence="4" type="ORF">G443_000106</name>
</gene>
<dbReference type="RefSeq" id="WP_211237522.1">
    <property type="nucleotide sequence ID" value="NZ_AUBJ02000001.1"/>
</dbReference>
<dbReference type="PANTHER" id="PTHR30160:SF1">
    <property type="entry name" value="LIPOPOLYSACCHARIDE 1,2-N-ACETYLGLUCOSAMINETRANSFERASE-RELATED"/>
    <property type="match status" value="1"/>
</dbReference>
<keyword evidence="5" id="KW-1185">Reference proteome</keyword>
<evidence type="ECO:0000256" key="2">
    <source>
        <dbReference type="ARBA" id="ARBA00022679"/>
    </source>
</evidence>
<reference evidence="4 5" key="1">
    <citation type="submission" date="2022-06" db="EMBL/GenBank/DDBJ databases">
        <title>Genomic Encyclopedia of Type Strains, Phase I: the one thousand microbial genomes (KMG-I) project.</title>
        <authorList>
            <person name="Kyrpides N."/>
        </authorList>
    </citation>
    <scope>NUCLEOTIDE SEQUENCE [LARGE SCALE GENOMIC DNA]</scope>
    <source>
        <strain evidence="4 5">DSM 43889</strain>
    </source>
</reference>
<feature type="region of interest" description="Disordered" evidence="3">
    <location>
        <begin position="376"/>
        <end position="425"/>
    </location>
</feature>
<dbReference type="InterPro" id="IPR051199">
    <property type="entry name" value="LPS_LOS_Heptosyltrfase"/>
</dbReference>
<dbReference type="EMBL" id="AUBJ02000001">
    <property type="protein sequence ID" value="MCP2329836.1"/>
    <property type="molecule type" value="Genomic_DNA"/>
</dbReference>
<dbReference type="CDD" id="cd03789">
    <property type="entry name" value="GT9_LPS_heptosyltransferase"/>
    <property type="match status" value="1"/>
</dbReference>
<evidence type="ECO:0000256" key="3">
    <source>
        <dbReference type="SAM" id="MobiDB-lite"/>
    </source>
</evidence>
<evidence type="ECO:0000313" key="4">
    <source>
        <dbReference type="EMBL" id="MCP2329836.1"/>
    </source>
</evidence>
<protein>
    <submittedName>
        <fullName evidence="4">ADP-heptose:LPS heptosyltransferase</fullName>
    </submittedName>
</protein>
<dbReference type="InterPro" id="IPR002201">
    <property type="entry name" value="Glyco_trans_9"/>
</dbReference>
<evidence type="ECO:0000256" key="1">
    <source>
        <dbReference type="ARBA" id="ARBA00022676"/>
    </source>
</evidence>